<keyword evidence="2" id="KW-0547">Nucleotide-binding</keyword>
<name>A0ABS8D8G6_9NEIS</name>
<dbReference type="EC" id="5.6.2.3" evidence="6"/>
<comment type="similarity">
    <text evidence="5">Belongs to the helicase family. DinG subfamily.</text>
</comment>
<evidence type="ECO:0000313" key="10">
    <source>
        <dbReference type="EMBL" id="MCB6184476.1"/>
    </source>
</evidence>
<dbReference type="Gene3D" id="3.40.50.300">
    <property type="entry name" value="P-loop containing nucleotide triphosphate hydrolases"/>
    <property type="match status" value="2"/>
</dbReference>
<evidence type="ECO:0000256" key="3">
    <source>
        <dbReference type="ARBA" id="ARBA00022801"/>
    </source>
</evidence>
<dbReference type="InterPro" id="IPR027417">
    <property type="entry name" value="P-loop_NTPase"/>
</dbReference>
<comment type="caution">
    <text evidence="10">The sequence shown here is derived from an EMBL/GenBank/DDBJ whole genome shotgun (WGS) entry which is preliminary data.</text>
</comment>
<dbReference type="PROSITE" id="PS51193">
    <property type="entry name" value="HELICASE_ATP_BIND_2"/>
    <property type="match status" value="1"/>
</dbReference>
<dbReference type="GO" id="GO:0004386">
    <property type="term" value="F:helicase activity"/>
    <property type="evidence" value="ECO:0007669"/>
    <property type="project" value="UniProtKB-KW"/>
</dbReference>
<protein>
    <recommendedName>
        <fullName evidence="6">DNA 5'-3' helicase</fullName>
        <ecNumber evidence="6">5.6.2.3</ecNumber>
    </recommendedName>
</protein>
<dbReference type="Proteomes" id="UP001165395">
    <property type="component" value="Unassembled WGS sequence"/>
</dbReference>
<evidence type="ECO:0000259" key="9">
    <source>
        <dbReference type="PROSITE" id="PS51193"/>
    </source>
</evidence>
<dbReference type="InterPro" id="IPR045028">
    <property type="entry name" value="DinG/Rad3-like"/>
</dbReference>
<gene>
    <name evidence="10" type="ORF">LIN78_13070</name>
</gene>
<evidence type="ECO:0000256" key="5">
    <source>
        <dbReference type="ARBA" id="ARBA00038058"/>
    </source>
</evidence>
<dbReference type="InterPro" id="IPR014001">
    <property type="entry name" value="Helicase_ATP-bd"/>
</dbReference>
<evidence type="ECO:0000256" key="1">
    <source>
        <dbReference type="ARBA" id="ARBA00001966"/>
    </source>
</evidence>
<keyword evidence="4" id="KW-0067">ATP-binding</keyword>
<dbReference type="InterPro" id="IPR011545">
    <property type="entry name" value="DEAD/DEAH_box_helicase_dom"/>
</dbReference>
<evidence type="ECO:0000256" key="7">
    <source>
        <dbReference type="ARBA" id="ARBA00048954"/>
    </source>
</evidence>
<keyword evidence="10" id="KW-0347">Helicase</keyword>
<feature type="domain" description="Helicase ATP-binding" evidence="9">
    <location>
        <begin position="12"/>
        <end position="280"/>
    </location>
</feature>
<organism evidence="10 11">
    <name type="scientific">Leeia speluncae</name>
    <dbReference type="NCBI Taxonomy" id="2884804"/>
    <lineage>
        <taxon>Bacteria</taxon>
        <taxon>Pseudomonadati</taxon>
        <taxon>Pseudomonadota</taxon>
        <taxon>Betaproteobacteria</taxon>
        <taxon>Neisseriales</taxon>
        <taxon>Leeiaceae</taxon>
        <taxon>Leeia</taxon>
    </lineage>
</organism>
<evidence type="ECO:0000256" key="8">
    <source>
        <dbReference type="SAM" id="Coils"/>
    </source>
</evidence>
<evidence type="ECO:0000313" key="11">
    <source>
        <dbReference type="Proteomes" id="UP001165395"/>
    </source>
</evidence>
<dbReference type="PANTHER" id="PTHR11472">
    <property type="entry name" value="DNA REPAIR DEAD HELICASE RAD3/XP-D SUBFAMILY MEMBER"/>
    <property type="match status" value="1"/>
</dbReference>
<dbReference type="SMART" id="SM00487">
    <property type="entry name" value="DEXDc"/>
    <property type="match status" value="1"/>
</dbReference>
<dbReference type="RefSeq" id="WP_227181286.1">
    <property type="nucleotide sequence ID" value="NZ_JAJBZT010000007.1"/>
</dbReference>
<dbReference type="PANTHER" id="PTHR11472:SF34">
    <property type="entry name" value="REGULATOR OF TELOMERE ELONGATION HELICASE 1"/>
    <property type="match status" value="1"/>
</dbReference>
<feature type="coiled-coil region" evidence="8">
    <location>
        <begin position="314"/>
        <end position="344"/>
    </location>
</feature>
<evidence type="ECO:0000256" key="4">
    <source>
        <dbReference type="ARBA" id="ARBA00022840"/>
    </source>
</evidence>
<dbReference type="InterPro" id="IPR006555">
    <property type="entry name" value="ATP-dep_Helicase_C"/>
</dbReference>
<dbReference type="InterPro" id="IPR014013">
    <property type="entry name" value="Helic_SF1/SF2_ATP-bd_DinG/Rad3"/>
</dbReference>
<comment type="catalytic activity">
    <reaction evidence="7">
        <text>ATP + H2O = ADP + phosphate + H(+)</text>
        <dbReference type="Rhea" id="RHEA:13065"/>
        <dbReference type="ChEBI" id="CHEBI:15377"/>
        <dbReference type="ChEBI" id="CHEBI:15378"/>
        <dbReference type="ChEBI" id="CHEBI:30616"/>
        <dbReference type="ChEBI" id="CHEBI:43474"/>
        <dbReference type="ChEBI" id="CHEBI:456216"/>
        <dbReference type="EC" id="5.6.2.3"/>
    </reaction>
</comment>
<dbReference type="SUPFAM" id="SSF52540">
    <property type="entry name" value="P-loop containing nucleoside triphosphate hydrolases"/>
    <property type="match status" value="2"/>
</dbReference>
<dbReference type="SMART" id="SM00491">
    <property type="entry name" value="HELICc2"/>
    <property type="match status" value="1"/>
</dbReference>
<dbReference type="Pfam" id="PF13307">
    <property type="entry name" value="Helicase_C_2"/>
    <property type="match status" value="1"/>
</dbReference>
<reference evidence="10" key="1">
    <citation type="submission" date="2021-10" db="EMBL/GenBank/DDBJ databases">
        <title>The complete genome sequence of Leeia sp. TBRC 13508.</title>
        <authorList>
            <person name="Charoenyingcharoen P."/>
            <person name="Yukphan P."/>
        </authorList>
    </citation>
    <scope>NUCLEOTIDE SEQUENCE</scope>
    <source>
        <strain evidence="10">TBRC 13508</strain>
    </source>
</reference>
<dbReference type="EMBL" id="JAJBZT010000007">
    <property type="protein sequence ID" value="MCB6184476.1"/>
    <property type="molecule type" value="Genomic_DNA"/>
</dbReference>
<proteinExistence type="inferred from homology"/>
<evidence type="ECO:0000256" key="2">
    <source>
        <dbReference type="ARBA" id="ARBA00022741"/>
    </source>
</evidence>
<evidence type="ECO:0000256" key="6">
    <source>
        <dbReference type="ARBA" id="ARBA00044969"/>
    </source>
</evidence>
<sequence length="646" mass="71862">MTLEKVFAEDGPLATAMPGFRVRPQQLEMAVSIESAIKENKCLVAEAGTGTGKTMAYLVPALRSGGKVLISTGTKNLQDQLYFRDLPAVRNALKAPVKIALLKGRSNYVCHHHLQRVAQDGRFASKEDAAQLPKIIRFAEKSITGDKSELGSVPETANVWSMVTSTRDNCLGQECDDYENCFVIRARREAMQADVVVVNHHLFFADVALKDEGVAELLPACNTIIFDEAHQLPDVASLFFGDTIAISQLIDLARDTRLEAMLHVRDFSALPEAAQSFEKQVRDWRLTFKQDVARFAYAEVEKNTAFLELTSLVADSLKSLREILETQQERAEEIKRCAERAAELHVLLDAWANSEESQLIRWLELTPTGMQLHSTPLSIAQQFSRQVKSGVRSWIFASATISVGGDFSHYCNEMGLYEAECKAWDSPFDYPNQALLYAPQNMPDPNSPAYTRSVVDAAFPLIKAGQGGAFLLFTSLRAMREAYELLTIRLASAGLEFPVLLQGEASRTELLDRFRQTPNAILVASQSFWEGVDVPGDALRFVLIDRLPFASPDDPVLAARIEHLQKKGVSPFVSLQLPHAVITLKQGAGRLIRTETDKGVLMICDPRLVDKPYGKRIWRSLPPMRRTREVLTASEFLAENVPGKKN</sequence>
<keyword evidence="11" id="KW-1185">Reference proteome</keyword>
<keyword evidence="3" id="KW-0378">Hydrolase</keyword>
<keyword evidence="8" id="KW-0175">Coiled coil</keyword>
<accession>A0ABS8D8G6</accession>
<dbReference type="Pfam" id="PF00270">
    <property type="entry name" value="DEAD"/>
    <property type="match status" value="1"/>
</dbReference>
<comment type="cofactor">
    <cofactor evidence="1">
        <name>[4Fe-4S] cluster</name>
        <dbReference type="ChEBI" id="CHEBI:49883"/>
    </cofactor>
</comment>